<evidence type="ECO:0000256" key="2">
    <source>
        <dbReference type="ARBA" id="ARBA00022723"/>
    </source>
</evidence>
<dbReference type="PANTHER" id="PTHR36923">
    <property type="entry name" value="FERREDOXIN"/>
    <property type="match status" value="1"/>
</dbReference>
<dbReference type="EMBL" id="DVFO01000048">
    <property type="protein sequence ID" value="HIQ60951.1"/>
    <property type="molecule type" value="Genomic_DNA"/>
</dbReference>
<proteinExistence type="predicted"/>
<evidence type="ECO:0000256" key="6">
    <source>
        <dbReference type="RuleBase" id="RU368020"/>
    </source>
</evidence>
<comment type="caution">
    <text evidence="8">The sequence shown here is derived from an EMBL/GenBank/DDBJ whole genome shotgun (WGS) entry which is preliminary data.</text>
</comment>
<keyword evidence="1 6" id="KW-0813">Transport</keyword>
<evidence type="ECO:0000259" key="7">
    <source>
        <dbReference type="PROSITE" id="PS51379"/>
    </source>
</evidence>
<gene>
    <name evidence="8" type="ORF">IAD31_05090</name>
</gene>
<keyword evidence="2 6" id="KW-0479">Metal-binding</keyword>
<dbReference type="Gene3D" id="3.30.70.20">
    <property type="match status" value="1"/>
</dbReference>
<dbReference type="PROSITE" id="PS51379">
    <property type="entry name" value="4FE4S_FER_2"/>
    <property type="match status" value="1"/>
</dbReference>
<evidence type="ECO:0000256" key="1">
    <source>
        <dbReference type="ARBA" id="ARBA00022448"/>
    </source>
</evidence>
<dbReference type="InterPro" id="IPR001080">
    <property type="entry name" value="3Fe4S_ferredoxin"/>
</dbReference>
<dbReference type="SUPFAM" id="SSF54862">
    <property type="entry name" value="4Fe-4S ferredoxins"/>
    <property type="match status" value="1"/>
</dbReference>
<reference evidence="8" key="1">
    <citation type="submission" date="2020-10" db="EMBL/GenBank/DDBJ databases">
        <authorList>
            <person name="Gilroy R."/>
        </authorList>
    </citation>
    <scope>NUCLEOTIDE SEQUENCE</scope>
    <source>
        <strain evidence="8">ChiGjej2B2-12916</strain>
    </source>
</reference>
<evidence type="ECO:0000256" key="5">
    <source>
        <dbReference type="ARBA" id="ARBA00023014"/>
    </source>
</evidence>
<name>A0A9D1CGE7_9FIRM</name>
<reference evidence="8" key="2">
    <citation type="journal article" date="2021" name="PeerJ">
        <title>Extensive microbial diversity within the chicken gut microbiome revealed by metagenomics and culture.</title>
        <authorList>
            <person name="Gilroy R."/>
            <person name="Ravi A."/>
            <person name="Getino M."/>
            <person name="Pursley I."/>
            <person name="Horton D.L."/>
            <person name="Alikhan N.F."/>
            <person name="Baker D."/>
            <person name="Gharbi K."/>
            <person name="Hall N."/>
            <person name="Watson M."/>
            <person name="Adriaenssens E.M."/>
            <person name="Foster-Nyarko E."/>
            <person name="Jarju S."/>
            <person name="Secka A."/>
            <person name="Antonio M."/>
            <person name="Oren A."/>
            <person name="Chaudhuri R.R."/>
            <person name="La Ragione R."/>
            <person name="Hildebrand F."/>
            <person name="Pallen M.J."/>
        </authorList>
    </citation>
    <scope>NUCLEOTIDE SEQUENCE</scope>
    <source>
        <strain evidence="8">ChiGjej2B2-12916</strain>
    </source>
</reference>
<keyword evidence="4 6" id="KW-0408">Iron</keyword>
<evidence type="ECO:0000313" key="8">
    <source>
        <dbReference type="EMBL" id="HIQ60951.1"/>
    </source>
</evidence>
<feature type="domain" description="4Fe-4S ferredoxin-type" evidence="7">
    <location>
        <begin position="1"/>
        <end position="29"/>
    </location>
</feature>
<evidence type="ECO:0000256" key="3">
    <source>
        <dbReference type="ARBA" id="ARBA00022982"/>
    </source>
</evidence>
<organism evidence="8 9">
    <name type="scientific">Candidatus Enterenecus faecium</name>
    <dbReference type="NCBI Taxonomy" id="2840780"/>
    <lineage>
        <taxon>Bacteria</taxon>
        <taxon>Bacillati</taxon>
        <taxon>Bacillota</taxon>
        <taxon>Clostridia</taxon>
        <taxon>Eubacteriales</taxon>
        <taxon>Candidatus Enterenecus</taxon>
    </lineage>
</organism>
<dbReference type="InterPro" id="IPR051269">
    <property type="entry name" value="Fe-S_cluster_ET"/>
</dbReference>
<evidence type="ECO:0000313" key="9">
    <source>
        <dbReference type="Proteomes" id="UP000886879"/>
    </source>
</evidence>
<keyword evidence="5 6" id="KW-0411">Iron-sulfur</keyword>
<evidence type="ECO:0000256" key="4">
    <source>
        <dbReference type="ARBA" id="ARBA00023004"/>
    </source>
</evidence>
<dbReference type="PRINTS" id="PR00352">
    <property type="entry name" value="3FE4SFRDOXIN"/>
</dbReference>
<dbReference type="GO" id="GO:0009055">
    <property type="term" value="F:electron transfer activity"/>
    <property type="evidence" value="ECO:0007669"/>
    <property type="project" value="UniProtKB-UniRule"/>
</dbReference>
<accession>A0A9D1CGE7</accession>
<dbReference type="Proteomes" id="UP000886879">
    <property type="component" value="Unassembled WGS sequence"/>
</dbReference>
<dbReference type="InterPro" id="IPR017896">
    <property type="entry name" value="4Fe4S_Fe-S-bd"/>
</dbReference>
<dbReference type="Pfam" id="PF13370">
    <property type="entry name" value="Fer4_13"/>
    <property type="match status" value="1"/>
</dbReference>
<comment type="function">
    <text evidence="6">Ferredoxins are iron-sulfur proteins that transfer electrons in a wide variety of metabolic reactions.</text>
</comment>
<dbReference type="AlphaFoldDB" id="A0A9D1CGE7"/>
<dbReference type="GO" id="GO:0051536">
    <property type="term" value="F:iron-sulfur cluster binding"/>
    <property type="evidence" value="ECO:0007669"/>
    <property type="project" value="UniProtKB-KW"/>
</dbReference>
<keyword evidence="3 6" id="KW-0249">Electron transport</keyword>
<dbReference type="PANTHER" id="PTHR36923:SF3">
    <property type="entry name" value="FERREDOXIN"/>
    <property type="match status" value="1"/>
</dbReference>
<dbReference type="GO" id="GO:0005506">
    <property type="term" value="F:iron ion binding"/>
    <property type="evidence" value="ECO:0007669"/>
    <property type="project" value="UniProtKB-UniRule"/>
</dbReference>
<sequence>MKAVVDQDLCIGCGLCCGTCPDVFRLSGEGKSEAYQEATEDNRGLVQEAIDGCPVSAISWAE</sequence>
<protein>
    <recommendedName>
        <fullName evidence="6">Ferredoxin</fullName>
    </recommendedName>
</protein>